<protein>
    <recommendedName>
        <fullName evidence="4">Secreted protein</fullName>
    </recommendedName>
</protein>
<evidence type="ECO:0000256" key="1">
    <source>
        <dbReference type="SAM" id="MobiDB-lite"/>
    </source>
</evidence>
<sequence length="97" mass="11399">MPDERRVPLLRDRRNKNTSNRSSGLMQQHRRVLILLLSRWCCSAVRVPCISVLPLIRPRKRRPNSCVHVRHTHSSSTENGTAEFTLSFYLLERCQME</sequence>
<comment type="caution">
    <text evidence="2">The sequence shown here is derived from an EMBL/GenBank/DDBJ whole genome shotgun (WGS) entry which is preliminary data.</text>
</comment>
<proteinExistence type="predicted"/>
<name>A0AAV4S1B4_CAEEX</name>
<evidence type="ECO:0000313" key="3">
    <source>
        <dbReference type="Proteomes" id="UP001054945"/>
    </source>
</evidence>
<dbReference type="EMBL" id="BPLR01008741">
    <property type="protein sequence ID" value="GIY26856.1"/>
    <property type="molecule type" value="Genomic_DNA"/>
</dbReference>
<feature type="compositionally biased region" description="Basic and acidic residues" evidence="1">
    <location>
        <begin position="1"/>
        <end position="12"/>
    </location>
</feature>
<evidence type="ECO:0008006" key="4">
    <source>
        <dbReference type="Google" id="ProtNLM"/>
    </source>
</evidence>
<dbReference type="AlphaFoldDB" id="A0AAV4S1B4"/>
<evidence type="ECO:0000313" key="2">
    <source>
        <dbReference type="EMBL" id="GIY26856.1"/>
    </source>
</evidence>
<gene>
    <name evidence="2" type="ORF">CEXT_347951</name>
</gene>
<reference evidence="2 3" key="1">
    <citation type="submission" date="2021-06" db="EMBL/GenBank/DDBJ databases">
        <title>Caerostris extrusa draft genome.</title>
        <authorList>
            <person name="Kono N."/>
            <person name="Arakawa K."/>
        </authorList>
    </citation>
    <scope>NUCLEOTIDE SEQUENCE [LARGE SCALE GENOMIC DNA]</scope>
</reference>
<feature type="region of interest" description="Disordered" evidence="1">
    <location>
        <begin position="1"/>
        <end position="24"/>
    </location>
</feature>
<accession>A0AAV4S1B4</accession>
<dbReference type="Proteomes" id="UP001054945">
    <property type="component" value="Unassembled WGS sequence"/>
</dbReference>
<keyword evidence="3" id="KW-1185">Reference proteome</keyword>
<organism evidence="2 3">
    <name type="scientific">Caerostris extrusa</name>
    <name type="common">Bark spider</name>
    <name type="synonym">Caerostris bankana</name>
    <dbReference type="NCBI Taxonomy" id="172846"/>
    <lineage>
        <taxon>Eukaryota</taxon>
        <taxon>Metazoa</taxon>
        <taxon>Ecdysozoa</taxon>
        <taxon>Arthropoda</taxon>
        <taxon>Chelicerata</taxon>
        <taxon>Arachnida</taxon>
        <taxon>Araneae</taxon>
        <taxon>Araneomorphae</taxon>
        <taxon>Entelegynae</taxon>
        <taxon>Araneoidea</taxon>
        <taxon>Araneidae</taxon>
        <taxon>Caerostris</taxon>
    </lineage>
</organism>